<gene>
    <name evidence="2" type="ORF">PCANC_20069</name>
</gene>
<accession>A0A2N5U8S8</accession>
<dbReference type="AlphaFoldDB" id="A0A2N5U8S8"/>
<dbReference type="Proteomes" id="UP000235388">
    <property type="component" value="Unassembled WGS sequence"/>
</dbReference>
<organism evidence="2 3">
    <name type="scientific">Puccinia coronata f. sp. avenae</name>
    <dbReference type="NCBI Taxonomy" id="200324"/>
    <lineage>
        <taxon>Eukaryota</taxon>
        <taxon>Fungi</taxon>
        <taxon>Dikarya</taxon>
        <taxon>Basidiomycota</taxon>
        <taxon>Pucciniomycotina</taxon>
        <taxon>Pucciniomycetes</taxon>
        <taxon>Pucciniales</taxon>
        <taxon>Pucciniaceae</taxon>
        <taxon>Puccinia</taxon>
    </lineage>
</organism>
<feature type="region of interest" description="Disordered" evidence="1">
    <location>
        <begin position="1"/>
        <end position="45"/>
    </location>
</feature>
<dbReference type="EMBL" id="PGCJ01000283">
    <property type="protein sequence ID" value="PLW34146.1"/>
    <property type="molecule type" value="Genomic_DNA"/>
</dbReference>
<protein>
    <submittedName>
        <fullName evidence="2">Uncharacterized protein</fullName>
    </submittedName>
</protein>
<feature type="compositionally biased region" description="Low complexity" evidence="1">
    <location>
        <begin position="14"/>
        <end position="24"/>
    </location>
</feature>
<evidence type="ECO:0000256" key="1">
    <source>
        <dbReference type="SAM" id="MobiDB-lite"/>
    </source>
</evidence>
<keyword evidence="3" id="KW-1185">Reference proteome</keyword>
<reference evidence="2 3" key="1">
    <citation type="submission" date="2017-11" db="EMBL/GenBank/DDBJ databases">
        <title>De novo assembly and phasing of dikaryotic genomes from two isolates of Puccinia coronata f. sp. avenae, the causal agent of oat crown rust.</title>
        <authorList>
            <person name="Miller M.E."/>
            <person name="Zhang Y."/>
            <person name="Omidvar V."/>
            <person name="Sperschneider J."/>
            <person name="Schwessinger B."/>
            <person name="Raley C."/>
            <person name="Palmer J.M."/>
            <person name="Garnica D."/>
            <person name="Upadhyaya N."/>
            <person name="Rathjen J."/>
            <person name="Taylor J.M."/>
            <person name="Park R.F."/>
            <person name="Dodds P.N."/>
            <person name="Hirsch C.D."/>
            <person name="Kianian S.F."/>
            <person name="Figueroa M."/>
        </authorList>
    </citation>
    <scope>NUCLEOTIDE SEQUENCE [LARGE SCALE GENOMIC DNA]</scope>
    <source>
        <strain evidence="2">12NC29</strain>
    </source>
</reference>
<evidence type="ECO:0000313" key="3">
    <source>
        <dbReference type="Proteomes" id="UP000235388"/>
    </source>
</evidence>
<comment type="caution">
    <text evidence="2">The sequence shown here is derived from an EMBL/GenBank/DDBJ whole genome shotgun (WGS) entry which is preliminary data.</text>
</comment>
<evidence type="ECO:0000313" key="2">
    <source>
        <dbReference type="EMBL" id="PLW34146.1"/>
    </source>
</evidence>
<proteinExistence type="predicted"/>
<name>A0A2N5U8S8_9BASI</name>
<sequence>MALTRRSNEALPQAAERSAAALRRAGAHSNREEMSHSTPQQASPIHEFVINIHSLAVPQQVHHRQIYSATREEIELIERLRARRNNKMKRLSTRLYC</sequence>